<name>A0A6I7ESE3_PSEPU</name>
<proteinExistence type="predicted"/>
<organism evidence="1 2">
    <name type="scientific">Pseudomonas putida</name>
    <name type="common">Arthrobacter siderocapsulatus</name>
    <dbReference type="NCBI Taxonomy" id="303"/>
    <lineage>
        <taxon>Bacteria</taxon>
        <taxon>Pseudomonadati</taxon>
        <taxon>Pseudomonadota</taxon>
        <taxon>Gammaproteobacteria</taxon>
        <taxon>Pseudomonadales</taxon>
        <taxon>Pseudomonadaceae</taxon>
        <taxon>Pseudomonas</taxon>
    </lineage>
</organism>
<dbReference type="AlphaFoldDB" id="A0A6I7ESE3"/>
<reference evidence="1 2" key="1">
    <citation type="submission" date="2020-02" db="EMBL/GenBank/DDBJ databases">
        <title>Pseudomonas Putida W5 Complete Genome Assembly.</title>
        <authorList>
            <person name="Yuan Z.-C."/>
            <person name="Shaw G.A."/>
            <person name="Cusano A.D."/>
            <person name="Caddey B.J."/>
            <person name="Weselowski B.J."/>
        </authorList>
    </citation>
    <scope>NUCLEOTIDE SEQUENCE [LARGE SCALE GENOMIC DNA]</scope>
    <source>
        <strain evidence="1 2">W5</strain>
    </source>
</reference>
<accession>A0A6I7ESE3</accession>
<dbReference type="RefSeq" id="WP_159410259.1">
    <property type="nucleotide sequence ID" value="NZ_CP026115.2"/>
</dbReference>
<dbReference type="Proteomes" id="UP000464480">
    <property type="component" value="Chromosome"/>
</dbReference>
<evidence type="ECO:0000313" key="1">
    <source>
        <dbReference type="EMBL" id="QHW08397.1"/>
    </source>
</evidence>
<gene>
    <name evidence="1" type="ORF">C2H86_28550</name>
</gene>
<protein>
    <submittedName>
        <fullName evidence="1">Uncharacterized protein</fullName>
    </submittedName>
</protein>
<evidence type="ECO:0000313" key="2">
    <source>
        <dbReference type="Proteomes" id="UP000464480"/>
    </source>
</evidence>
<sequence>MHNTVTACQSRVADEQRQAETKALGRAAATENMREEYLWEMDYKKGAKSDFF</sequence>
<dbReference type="EMBL" id="CP026115">
    <property type="protein sequence ID" value="QHW08397.1"/>
    <property type="molecule type" value="Genomic_DNA"/>
</dbReference>